<dbReference type="Gene3D" id="3.40.50.2000">
    <property type="entry name" value="Glycogen Phosphorylase B"/>
    <property type="match status" value="2"/>
</dbReference>
<dbReference type="SUPFAM" id="SSF53756">
    <property type="entry name" value="UDP-Glycosyltransferase/glycogen phosphorylase"/>
    <property type="match status" value="1"/>
</dbReference>
<keyword evidence="5" id="KW-1185">Reference proteome</keyword>
<evidence type="ECO:0000313" key="4">
    <source>
        <dbReference type="EMBL" id="MCO4293124.1"/>
    </source>
</evidence>
<keyword evidence="1 4" id="KW-0808">Transferase</keyword>
<dbReference type="Pfam" id="PF13439">
    <property type="entry name" value="Glyco_transf_4"/>
    <property type="match status" value="1"/>
</dbReference>
<feature type="domain" description="Glycosyltransferase subfamily 4-like N-terminal" evidence="3">
    <location>
        <begin position="13"/>
        <end position="177"/>
    </location>
</feature>
<comment type="caution">
    <text evidence="4">The sequence shown here is derived from an EMBL/GenBank/DDBJ whole genome shotgun (WGS) entry which is preliminary data.</text>
</comment>
<accession>A0A9X2JD17</accession>
<dbReference type="InterPro" id="IPR001296">
    <property type="entry name" value="Glyco_trans_1"/>
</dbReference>
<gene>
    <name evidence="4" type="ORF">NF867_09635</name>
</gene>
<dbReference type="EC" id="2.4.-.-" evidence="4"/>
<dbReference type="GO" id="GO:0016757">
    <property type="term" value="F:glycosyltransferase activity"/>
    <property type="evidence" value="ECO:0007669"/>
    <property type="project" value="UniProtKB-KW"/>
</dbReference>
<evidence type="ECO:0000259" key="3">
    <source>
        <dbReference type="Pfam" id="PF13439"/>
    </source>
</evidence>
<organism evidence="4 5">
    <name type="scientific">Solitalea agri</name>
    <dbReference type="NCBI Taxonomy" id="2953739"/>
    <lineage>
        <taxon>Bacteria</taxon>
        <taxon>Pseudomonadati</taxon>
        <taxon>Bacteroidota</taxon>
        <taxon>Sphingobacteriia</taxon>
        <taxon>Sphingobacteriales</taxon>
        <taxon>Sphingobacteriaceae</taxon>
        <taxon>Solitalea</taxon>
    </lineage>
</organism>
<dbReference type="Proteomes" id="UP001155182">
    <property type="component" value="Unassembled WGS sequence"/>
</dbReference>
<dbReference type="RefSeq" id="WP_252587627.1">
    <property type="nucleotide sequence ID" value="NZ_JAMWYS010000032.1"/>
</dbReference>
<dbReference type="AlphaFoldDB" id="A0A9X2JD17"/>
<evidence type="ECO:0000313" key="5">
    <source>
        <dbReference type="Proteomes" id="UP001155182"/>
    </source>
</evidence>
<dbReference type="InterPro" id="IPR028098">
    <property type="entry name" value="Glyco_trans_4-like_N"/>
</dbReference>
<keyword evidence="4" id="KW-0328">Glycosyltransferase</keyword>
<dbReference type="PANTHER" id="PTHR46401:SF2">
    <property type="entry name" value="GLYCOSYLTRANSFERASE WBBK-RELATED"/>
    <property type="match status" value="1"/>
</dbReference>
<dbReference type="Pfam" id="PF00534">
    <property type="entry name" value="Glycos_transf_1"/>
    <property type="match status" value="1"/>
</dbReference>
<proteinExistence type="predicted"/>
<protein>
    <submittedName>
        <fullName evidence="4">Glycosyltransferase</fullName>
        <ecNumber evidence="4">2.4.-.-</ecNumber>
    </submittedName>
</protein>
<name>A0A9X2JD17_9SPHI</name>
<evidence type="ECO:0000256" key="1">
    <source>
        <dbReference type="ARBA" id="ARBA00022679"/>
    </source>
</evidence>
<feature type="domain" description="Glycosyl transferase family 1" evidence="2">
    <location>
        <begin position="196"/>
        <end position="351"/>
    </location>
</feature>
<evidence type="ECO:0000259" key="2">
    <source>
        <dbReference type="Pfam" id="PF00534"/>
    </source>
</evidence>
<dbReference type="PANTHER" id="PTHR46401">
    <property type="entry name" value="GLYCOSYLTRANSFERASE WBBK-RELATED"/>
    <property type="match status" value="1"/>
</dbReference>
<sequence>MKIIINASNLKMGGAIQVTLSFLEECKKNLGNQYHVFLSPALSKQIDINSYSTSFQFYFFNDFITNPLKSYSILSRLNRLEREINPDVVFSVFGPTFWTPKTKHLMGYANPWYIYPESVAYKKLKYHQRVLKYFDRKIKTFLIKKNAQFFVVETEDVKKRMIEHFLVSEKKISVVNNTHSSIYNYPPPGVLQLPSKKENEFRLVTISANYLHKNLAIIKDVILQLHNDNIFYRFVLTIHEEDYKRIFGEVNSLICQNHIINLGPIKVKDCPDVYNQSDALFLPTLLECFSASYPEAMRLSKPILTSNLPFAKGICDDAALYFNPLDPVEIASQIRKLAENTSVYKDLIDKGNTRLHSFNSAEQRAKKYLEICDSILK</sequence>
<dbReference type="EMBL" id="JAMWYS010000032">
    <property type="protein sequence ID" value="MCO4293124.1"/>
    <property type="molecule type" value="Genomic_DNA"/>
</dbReference>
<reference evidence="4" key="1">
    <citation type="submission" date="2022-06" db="EMBL/GenBank/DDBJ databases">
        <title>Solitalea sp. MAHUQ-68 isolated from rhizospheric soil.</title>
        <authorList>
            <person name="Huq M.A."/>
        </authorList>
    </citation>
    <scope>NUCLEOTIDE SEQUENCE</scope>
    <source>
        <strain evidence="4">MAHUQ-68</strain>
    </source>
</reference>